<organism evidence="7 8">
    <name type="scientific">Steinernema glaseri</name>
    <dbReference type="NCBI Taxonomy" id="37863"/>
    <lineage>
        <taxon>Eukaryota</taxon>
        <taxon>Metazoa</taxon>
        <taxon>Ecdysozoa</taxon>
        <taxon>Nematoda</taxon>
        <taxon>Chromadorea</taxon>
        <taxon>Rhabditida</taxon>
        <taxon>Tylenchina</taxon>
        <taxon>Panagrolaimomorpha</taxon>
        <taxon>Strongyloidoidea</taxon>
        <taxon>Steinernematidae</taxon>
        <taxon>Steinernema</taxon>
    </lineage>
</organism>
<evidence type="ECO:0000256" key="3">
    <source>
        <dbReference type="ARBA" id="ARBA00022692"/>
    </source>
</evidence>
<feature type="transmembrane region" description="Helical" evidence="6">
    <location>
        <begin position="55"/>
        <end position="79"/>
    </location>
</feature>
<dbReference type="GO" id="GO:0005886">
    <property type="term" value="C:plasma membrane"/>
    <property type="evidence" value="ECO:0007669"/>
    <property type="project" value="TreeGrafter"/>
</dbReference>
<dbReference type="InterPro" id="IPR000301">
    <property type="entry name" value="Tetraspanin_animals"/>
</dbReference>
<dbReference type="Gene3D" id="1.10.1450.10">
    <property type="entry name" value="Tetraspanin"/>
    <property type="match status" value="1"/>
</dbReference>
<keyword evidence="3 6" id="KW-0812">Transmembrane</keyword>
<comment type="similarity">
    <text evidence="2 6">Belongs to the tetraspanin (TM4SF) family.</text>
</comment>
<dbReference type="CDD" id="cd03127">
    <property type="entry name" value="tetraspanin_LEL"/>
    <property type="match status" value="1"/>
</dbReference>
<evidence type="ECO:0000256" key="4">
    <source>
        <dbReference type="ARBA" id="ARBA00022989"/>
    </source>
</evidence>
<dbReference type="Pfam" id="PF00335">
    <property type="entry name" value="Tetraspanin"/>
    <property type="match status" value="1"/>
</dbReference>
<feature type="transmembrane region" description="Helical" evidence="6">
    <location>
        <begin position="85"/>
        <end position="108"/>
    </location>
</feature>
<name>A0A1I7ZJI7_9BILA</name>
<keyword evidence="5 6" id="KW-0472">Membrane</keyword>
<evidence type="ECO:0000256" key="6">
    <source>
        <dbReference type="RuleBase" id="RU361218"/>
    </source>
</evidence>
<dbReference type="WBParaSite" id="L893_g26818.t1">
    <property type="protein sequence ID" value="L893_g26818.t1"/>
    <property type="gene ID" value="L893_g26818"/>
</dbReference>
<dbReference type="InterPro" id="IPR008952">
    <property type="entry name" value="Tetraspanin_EC2_sf"/>
</dbReference>
<dbReference type="Proteomes" id="UP000095287">
    <property type="component" value="Unplaced"/>
</dbReference>
<dbReference type="PANTHER" id="PTHR19282">
    <property type="entry name" value="TETRASPANIN"/>
    <property type="match status" value="1"/>
</dbReference>
<keyword evidence="4 6" id="KW-1133">Transmembrane helix</keyword>
<dbReference type="AlphaFoldDB" id="A0A1I7ZJI7"/>
<dbReference type="PRINTS" id="PR00259">
    <property type="entry name" value="TMFOUR"/>
</dbReference>
<dbReference type="SUPFAM" id="SSF48652">
    <property type="entry name" value="Tetraspanin"/>
    <property type="match status" value="1"/>
</dbReference>
<reference evidence="8" key="1">
    <citation type="submission" date="2016-11" db="UniProtKB">
        <authorList>
            <consortium name="WormBaseParasite"/>
        </authorList>
    </citation>
    <scope>IDENTIFICATION</scope>
</reference>
<accession>A0A1I7ZJI7</accession>
<keyword evidence="7" id="KW-1185">Reference proteome</keyword>
<dbReference type="PANTHER" id="PTHR19282:SF551">
    <property type="entry name" value="RE08073P-RELATED"/>
    <property type="match status" value="1"/>
</dbReference>
<dbReference type="PIRSF" id="PIRSF002419">
    <property type="entry name" value="Tetraspanin"/>
    <property type="match status" value="1"/>
</dbReference>
<evidence type="ECO:0000256" key="1">
    <source>
        <dbReference type="ARBA" id="ARBA00004141"/>
    </source>
</evidence>
<evidence type="ECO:0000313" key="7">
    <source>
        <dbReference type="Proteomes" id="UP000095287"/>
    </source>
</evidence>
<dbReference type="InterPro" id="IPR018499">
    <property type="entry name" value="Tetraspanin/Peripherin"/>
</dbReference>
<sequence length="227" mass="25791">MATGCLNALRSLVFTLNLLLWLAGLGLIGVALWLRFDPVISNLVLLSESQQNLHLSAYLLGGSGSLMAILGFFGCFGAWRRNQLFLSIFFILLLLVFCMEVTCAIVAYSHQDLIRHYVENSMYNTMQHRYTDESEHQYIFDNIQNTFECCGVKSYRDWLYSKWSRNGDQRAELGMGAGNIGRVPMSCCNREGLAAYPTDCGISFNKMELWTPIAGNPSWEDFLVRMY</sequence>
<comment type="subcellular location">
    <subcellularLocation>
        <location evidence="1 6">Membrane</location>
        <topology evidence="1 6">Multi-pass membrane protein</topology>
    </subcellularLocation>
</comment>
<comment type="caution">
    <text evidence="6">Lacks conserved residue(s) required for the propagation of feature annotation.</text>
</comment>
<protein>
    <recommendedName>
        <fullName evidence="6">Tetraspanin</fullName>
    </recommendedName>
</protein>
<feature type="transmembrane region" description="Helical" evidence="6">
    <location>
        <begin position="12"/>
        <end position="34"/>
    </location>
</feature>
<evidence type="ECO:0000256" key="2">
    <source>
        <dbReference type="ARBA" id="ARBA00006840"/>
    </source>
</evidence>
<evidence type="ECO:0000256" key="5">
    <source>
        <dbReference type="ARBA" id="ARBA00023136"/>
    </source>
</evidence>
<proteinExistence type="inferred from homology"/>
<evidence type="ECO:0000313" key="8">
    <source>
        <dbReference type="WBParaSite" id="L893_g26818.t1"/>
    </source>
</evidence>